<evidence type="ECO:0000256" key="2">
    <source>
        <dbReference type="ARBA" id="ARBA00022729"/>
    </source>
</evidence>
<evidence type="ECO:0000256" key="1">
    <source>
        <dbReference type="ARBA" id="ARBA00004418"/>
    </source>
</evidence>
<dbReference type="AlphaFoldDB" id="A0A845I6Y8"/>
<comment type="subcellular location">
    <subcellularLocation>
        <location evidence="1">Periplasm</location>
    </subcellularLocation>
</comment>
<keyword evidence="3" id="KW-0574">Periplasm</keyword>
<accession>A0A845I6Y8</accession>
<comment type="caution">
    <text evidence="7">The sequence shown here is derived from an EMBL/GenBank/DDBJ whole genome shotgun (WGS) entry which is preliminary data.</text>
</comment>
<dbReference type="InterPro" id="IPR031680">
    <property type="entry name" value="Hepar_II_III_N"/>
</dbReference>
<proteinExistence type="predicted"/>
<dbReference type="GO" id="GO:0042597">
    <property type="term" value="C:periplasmic space"/>
    <property type="evidence" value="ECO:0007669"/>
    <property type="project" value="UniProtKB-SubCell"/>
</dbReference>
<dbReference type="PANTHER" id="PTHR39210">
    <property type="entry name" value="HEPARIN-SULFATE LYASE"/>
    <property type="match status" value="1"/>
</dbReference>
<dbReference type="Pfam" id="PF16889">
    <property type="entry name" value="Hepar_II_III_N"/>
    <property type="match status" value="1"/>
</dbReference>
<keyword evidence="4" id="KW-0456">Lyase</keyword>
<dbReference type="GO" id="GO:0016829">
    <property type="term" value="F:lyase activity"/>
    <property type="evidence" value="ECO:0007669"/>
    <property type="project" value="UniProtKB-KW"/>
</dbReference>
<evidence type="ECO:0000259" key="6">
    <source>
        <dbReference type="Pfam" id="PF16889"/>
    </source>
</evidence>
<gene>
    <name evidence="7" type="ORF">GTP23_20295</name>
</gene>
<dbReference type="Gene3D" id="2.70.98.70">
    <property type="match status" value="1"/>
</dbReference>
<keyword evidence="8" id="KW-1185">Reference proteome</keyword>
<organism evidence="7 8">
    <name type="scientific">Duganella fentianensis</name>
    <dbReference type="NCBI Taxonomy" id="2692177"/>
    <lineage>
        <taxon>Bacteria</taxon>
        <taxon>Pseudomonadati</taxon>
        <taxon>Pseudomonadota</taxon>
        <taxon>Betaproteobacteria</taxon>
        <taxon>Burkholderiales</taxon>
        <taxon>Oxalobacteraceae</taxon>
        <taxon>Telluria group</taxon>
        <taxon>Duganella</taxon>
    </lineage>
</organism>
<dbReference type="PANTHER" id="PTHR39210:SF1">
    <property type="entry name" value="HEPARIN-SULFATE LYASE"/>
    <property type="match status" value="1"/>
</dbReference>
<protein>
    <submittedName>
        <fullName evidence="7">Heparinase</fullName>
    </submittedName>
</protein>
<evidence type="ECO:0000256" key="4">
    <source>
        <dbReference type="ARBA" id="ARBA00023239"/>
    </source>
</evidence>
<dbReference type="InterPro" id="IPR008929">
    <property type="entry name" value="Chondroitin_lyas"/>
</dbReference>
<reference evidence="7" key="1">
    <citation type="submission" date="2019-12" db="EMBL/GenBank/DDBJ databases">
        <title>Novel species isolated from a subtropical stream in China.</title>
        <authorList>
            <person name="Lu H."/>
        </authorList>
    </citation>
    <scope>NUCLEOTIDE SEQUENCE [LARGE SCALE GENOMIC DNA]</scope>
    <source>
        <strain evidence="7">FT93W</strain>
    </source>
</reference>
<sequence length="662" mass="73930">MGAGEIAHRVGDAIRMRLQARGVGLARPAPARQTYGQPWVPQLPRPAQPQAYVAAAEQILAGRFDVFSLRAAELGWPPRWNRDPRTGIEAPLVNGKMLNYRDEQLVGDIKYLWEPNRHLELVTLAQAWHLTGEARYAEGVRTLLDSWLQQCPYPQGPNWTSSLELAIRLMNWSMAWHLLGGAASPLFYGSEGAAFRERWLESVYRHCHFIAGYFSRHSSANNHLFGELAGLHIAALTWPCWNDSAAWLAQTSAELETQALLQNGKDGVNREQAVYYQHEVADMMLLCYLVGRANGLRRSAAYMERLEQLLEFLAALMDVGGQLPAIGDADDALLVRWNQQPHWNVYRSLLATGAVLFGRPDFKAKAGPFDDKSLWLLGEDGARRYARMASVRQPPCQAYREGGYYILGCDFDQPSEVRLVADAGPLGYLAIAAHGHADALALTLSVAGQPMLIDPGTYAYHTQKKWRDYFRGTQAHNTLQVDGLDQSESGGNFLWLRKATARCEAWHSDARCDSLTASHDGYLRLADPLLHRRRIEFLKDSLSIVIEDIIECEASHEIALSWHFDPACRVVLENGVVRVSTGPATLTLSMENGAAVPRLVCGAEQPPLGWSAPCFDTKVATHTVVWSEKIQGNTSRRTRIELVLNQSKQQTQTFIEGERLEN</sequence>
<evidence type="ECO:0000256" key="3">
    <source>
        <dbReference type="ARBA" id="ARBA00022764"/>
    </source>
</evidence>
<feature type="domain" description="Heparinase II/III-like C-terminal" evidence="5">
    <location>
        <begin position="394"/>
        <end position="625"/>
    </location>
</feature>
<feature type="domain" description="Heparin-sulfate lyase N-terminal" evidence="6">
    <location>
        <begin position="108"/>
        <end position="331"/>
    </location>
</feature>
<dbReference type="Proteomes" id="UP000444316">
    <property type="component" value="Unassembled WGS sequence"/>
</dbReference>
<dbReference type="Pfam" id="PF07940">
    <property type="entry name" value="Hepar_II_III_C"/>
    <property type="match status" value="1"/>
</dbReference>
<dbReference type="Gene3D" id="1.50.10.100">
    <property type="entry name" value="Chondroitin AC/alginate lyase"/>
    <property type="match status" value="1"/>
</dbReference>
<evidence type="ECO:0000313" key="7">
    <source>
        <dbReference type="EMBL" id="MYN47388.1"/>
    </source>
</evidence>
<dbReference type="SUPFAM" id="SSF48230">
    <property type="entry name" value="Chondroitin AC/alginate lyase"/>
    <property type="match status" value="1"/>
</dbReference>
<dbReference type="InterPro" id="IPR012480">
    <property type="entry name" value="Hepar_II_III_C"/>
</dbReference>
<evidence type="ECO:0000313" key="8">
    <source>
        <dbReference type="Proteomes" id="UP000444316"/>
    </source>
</evidence>
<keyword evidence="2" id="KW-0732">Signal</keyword>
<dbReference type="EMBL" id="WWCL01000004">
    <property type="protein sequence ID" value="MYN47388.1"/>
    <property type="molecule type" value="Genomic_DNA"/>
</dbReference>
<evidence type="ECO:0000259" key="5">
    <source>
        <dbReference type="Pfam" id="PF07940"/>
    </source>
</evidence>
<name>A0A845I6Y8_9BURK</name>